<dbReference type="EMBL" id="JAVGXC010000003">
    <property type="protein sequence ID" value="MDR0188503.1"/>
    <property type="molecule type" value="Genomic_DNA"/>
</dbReference>
<name>A0ABU1CML8_9PSED</name>
<dbReference type="RefSeq" id="WP_309254482.1">
    <property type="nucleotide sequence ID" value="NZ_JAVGXC010000003.1"/>
</dbReference>
<protein>
    <recommendedName>
        <fullName evidence="4">Type III secretion effector protein</fullName>
    </recommendedName>
</protein>
<accession>A0ABU1CML8</accession>
<feature type="compositionally biased region" description="Pro residues" evidence="1">
    <location>
        <begin position="12"/>
        <end position="33"/>
    </location>
</feature>
<comment type="caution">
    <text evidence="2">The sequence shown here is derived from an EMBL/GenBank/DDBJ whole genome shotgun (WGS) entry which is preliminary data.</text>
</comment>
<sequence>MPDPEPCRPGIGKPPKPNPEPCRPCIGKPPKPNPGYCGPVSGRPDPLYSGKTNEALAKHLLDNFDSFGGRGAQYVTPENLASMASRPLTGHAATDHDIRAAREILKRPGLVEALDRHSSTGHLDGLIDRLKITMIINSTNPFKYHDDKQLAQAMLERFGDLKSGFWNPAIEIKELRQLAAKPLTGRPRTDALIQLAKEVTQRSHLLQQMENTGSRPHDGKIHKDALRWLSR</sequence>
<evidence type="ECO:0000313" key="2">
    <source>
        <dbReference type="EMBL" id="MDR0188503.1"/>
    </source>
</evidence>
<organism evidence="2 3">
    <name type="scientific">Pseudomonas yamanorum</name>
    <dbReference type="NCBI Taxonomy" id="515393"/>
    <lineage>
        <taxon>Bacteria</taxon>
        <taxon>Pseudomonadati</taxon>
        <taxon>Pseudomonadota</taxon>
        <taxon>Gammaproteobacteria</taxon>
        <taxon>Pseudomonadales</taxon>
        <taxon>Pseudomonadaceae</taxon>
        <taxon>Pseudomonas</taxon>
    </lineage>
</organism>
<evidence type="ECO:0008006" key="4">
    <source>
        <dbReference type="Google" id="ProtNLM"/>
    </source>
</evidence>
<evidence type="ECO:0000313" key="3">
    <source>
        <dbReference type="Proteomes" id="UP001224477"/>
    </source>
</evidence>
<proteinExistence type="predicted"/>
<gene>
    <name evidence="2" type="ORF">RCO22_06100</name>
</gene>
<keyword evidence="3" id="KW-1185">Reference proteome</keyword>
<feature type="region of interest" description="Disordered" evidence="1">
    <location>
        <begin position="1"/>
        <end position="39"/>
    </location>
</feature>
<reference evidence="2 3" key="1">
    <citation type="journal article" date="2023" name="Microbiol. Resour. Announc.">
        <title>Whole-genome sequence of Pseudomonas yamanorum OLsAu1 isolated from the edible ectomycorrhizal mushroom Lactarius sp. section Deliciosi.</title>
        <authorList>
            <person name="Ramirez-Mendoza R."/>
            <person name="Angeles-Argaiz R.E."/>
            <person name="Hernandez-Oaxaca D."/>
            <person name="Aguirre-Beltran L."/>
            <person name="Almaraz-Suarez J."/>
            <person name="Perez-Moreno J."/>
        </authorList>
    </citation>
    <scope>NUCLEOTIDE SEQUENCE [LARGE SCALE GENOMIC DNA]</scope>
    <source>
        <strain evidence="2 3">OLsAu1</strain>
    </source>
</reference>
<dbReference type="Proteomes" id="UP001224477">
    <property type="component" value="Unassembled WGS sequence"/>
</dbReference>
<evidence type="ECO:0000256" key="1">
    <source>
        <dbReference type="SAM" id="MobiDB-lite"/>
    </source>
</evidence>